<sequence length="161" mass="17980">MVVLWNRSGLWGSKLTSCYGPSKAGELGACLLRHQVFQKPSPCRRRLLEGLVHQRTGTQLPRDGKQKRGSWVPVRSGNRPFGSLRRAGGFRKACHYNWGYASEILSPATSLGQQGSNLECKAKSYLNGGKFLPLPIFFITTKVSEYPNLSSRAQLRDVLRM</sequence>
<gene>
    <name evidence="1" type="ORF">QTO34_017654</name>
</gene>
<proteinExistence type="predicted"/>
<organism evidence="1 2">
    <name type="scientific">Cnephaeus nilssonii</name>
    <name type="common">Northern bat</name>
    <name type="synonym">Eptesicus nilssonii</name>
    <dbReference type="NCBI Taxonomy" id="3371016"/>
    <lineage>
        <taxon>Eukaryota</taxon>
        <taxon>Metazoa</taxon>
        <taxon>Chordata</taxon>
        <taxon>Craniata</taxon>
        <taxon>Vertebrata</taxon>
        <taxon>Euteleostomi</taxon>
        <taxon>Mammalia</taxon>
        <taxon>Eutheria</taxon>
        <taxon>Laurasiatheria</taxon>
        <taxon>Chiroptera</taxon>
        <taxon>Yangochiroptera</taxon>
        <taxon>Vespertilionidae</taxon>
        <taxon>Cnephaeus</taxon>
    </lineage>
</organism>
<keyword evidence="2" id="KW-1185">Reference proteome</keyword>
<dbReference type="Proteomes" id="UP001177744">
    <property type="component" value="Unassembled WGS sequence"/>
</dbReference>
<evidence type="ECO:0000313" key="2">
    <source>
        <dbReference type="Proteomes" id="UP001177744"/>
    </source>
</evidence>
<comment type="caution">
    <text evidence="1">The sequence shown here is derived from an EMBL/GenBank/DDBJ whole genome shotgun (WGS) entry which is preliminary data.</text>
</comment>
<accession>A0AA40LPB9</accession>
<protein>
    <submittedName>
        <fullName evidence="1">Uncharacterized protein</fullName>
    </submittedName>
</protein>
<evidence type="ECO:0000313" key="1">
    <source>
        <dbReference type="EMBL" id="KAK1341251.1"/>
    </source>
</evidence>
<dbReference type="EMBL" id="JAULJE010000007">
    <property type="protein sequence ID" value="KAK1341251.1"/>
    <property type="molecule type" value="Genomic_DNA"/>
</dbReference>
<name>A0AA40LPB9_CNENI</name>
<reference evidence="1" key="1">
    <citation type="submission" date="2023-06" db="EMBL/GenBank/DDBJ databases">
        <title>Reference genome for the Northern bat (Eptesicus nilssonii), a most northern bat species.</title>
        <authorList>
            <person name="Laine V.N."/>
            <person name="Pulliainen A.T."/>
            <person name="Lilley T.M."/>
        </authorList>
    </citation>
    <scope>NUCLEOTIDE SEQUENCE</scope>
    <source>
        <strain evidence="1">BLF_Eptnil</strain>
        <tissue evidence="1">Kidney</tissue>
    </source>
</reference>
<dbReference type="AlphaFoldDB" id="A0AA40LPB9"/>